<reference evidence="1 2" key="1">
    <citation type="journal article" date="2016" name="Nat. Commun.">
        <title>Thousands of microbial genomes shed light on interconnected biogeochemical processes in an aquifer system.</title>
        <authorList>
            <person name="Anantharaman K."/>
            <person name="Brown C.T."/>
            <person name="Hug L.A."/>
            <person name="Sharon I."/>
            <person name="Castelle C.J."/>
            <person name="Probst A.J."/>
            <person name="Thomas B.C."/>
            <person name="Singh A."/>
            <person name="Wilkins M.J."/>
            <person name="Karaoz U."/>
            <person name="Brodie E.L."/>
            <person name="Williams K.H."/>
            <person name="Hubbard S.S."/>
            <person name="Banfield J.F."/>
        </authorList>
    </citation>
    <scope>NUCLEOTIDE SEQUENCE [LARGE SCALE GENOMIC DNA]</scope>
</reference>
<comment type="caution">
    <text evidence="1">The sequence shown here is derived from an EMBL/GenBank/DDBJ whole genome shotgun (WGS) entry which is preliminary data.</text>
</comment>
<protein>
    <submittedName>
        <fullName evidence="1">Uncharacterized protein</fullName>
    </submittedName>
</protein>
<proteinExistence type="predicted"/>
<evidence type="ECO:0000313" key="1">
    <source>
        <dbReference type="EMBL" id="OGZ87666.1"/>
    </source>
</evidence>
<name>A0A1G2JKJ6_9BACT</name>
<dbReference type="EMBL" id="MHPU01000039">
    <property type="protein sequence ID" value="OGZ87666.1"/>
    <property type="molecule type" value="Genomic_DNA"/>
</dbReference>
<dbReference type="Proteomes" id="UP000178935">
    <property type="component" value="Unassembled WGS sequence"/>
</dbReference>
<organism evidence="1 2">
    <name type="scientific">Candidatus Staskawiczbacteria bacterium RIFOXYD1_FULL_32_13</name>
    <dbReference type="NCBI Taxonomy" id="1802234"/>
    <lineage>
        <taxon>Bacteria</taxon>
        <taxon>Candidatus Staskawicziibacteriota</taxon>
    </lineage>
</organism>
<evidence type="ECO:0000313" key="2">
    <source>
        <dbReference type="Proteomes" id="UP000178935"/>
    </source>
</evidence>
<dbReference type="AlphaFoldDB" id="A0A1G2JKJ6"/>
<sequence length="120" mass="13377">MLFFFWFKGDSAMKVLVISENRKLIDAVTRKFYDGNGTVVISAGVRNCFSSVTEQSPDVLIVDANVGIDRAAGVIGRNDIPRCILVTKPGQEVTRRCFNDELWIAEKSRGRKGLLRLKVA</sequence>
<gene>
    <name evidence="1" type="ORF">A2561_03135</name>
</gene>
<accession>A0A1G2JKJ6</accession>